<organism evidence="8 9">
    <name type="scientific">Burkholderia gladioli</name>
    <name type="common">Pseudomonas marginata</name>
    <name type="synonym">Phytomonas marginata</name>
    <dbReference type="NCBI Taxonomy" id="28095"/>
    <lineage>
        <taxon>Bacteria</taxon>
        <taxon>Pseudomonadati</taxon>
        <taxon>Pseudomonadota</taxon>
        <taxon>Betaproteobacteria</taxon>
        <taxon>Burkholderiales</taxon>
        <taxon>Burkholderiaceae</taxon>
        <taxon>Burkholderia</taxon>
    </lineage>
</organism>
<dbReference type="PANTHER" id="PTHR46743:SF2">
    <property type="entry name" value="TEICHOIC ACIDS EXPORT ATP-BINDING PROTEIN TAGH"/>
    <property type="match status" value="1"/>
</dbReference>
<evidence type="ECO:0000313" key="8">
    <source>
        <dbReference type="EMBL" id="PEH39497.1"/>
    </source>
</evidence>
<keyword evidence="6 8" id="KW-0067">ATP-binding</keyword>
<dbReference type="AlphaFoldDB" id="A0A2A7S770"/>
<keyword evidence="4" id="KW-0472">Membrane</keyword>
<keyword evidence="3" id="KW-1003">Cell membrane</keyword>
<name>A0A2A7S770_BURGA</name>
<dbReference type="PROSITE" id="PS50893">
    <property type="entry name" value="ABC_TRANSPORTER_2"/>
    <property type="match status" value="1"/>
</dbReference>
<gene>
    <name evidence="8" type="ORF">CRM94_35085</name>
</gene>
<evidence type="ECO:0000256" key="5">
    <source>
        <dbReference type="ARBA" id="ARBA00022741"/>
    </source>
</evidence>
<dbReference type="PANTHER" id="PTHR46743">
    <property type="entry name" value="TEICHOIC ACIDS EXPORT ATP-BINDING PROTEIN TAGH"/>
    <property type="match status" value="1"/>
</dbReference>
<evidence type="ECO:0000256" key="3">
    <source>
        <dbReference type="ARBA" id="ARBA00022475"/>
    </source>
</evidence>
<dbReference type="InterPro" id="IPR017871">
    <property type="entry name" value="ABC_transporter-like_CS"/>
</dbReference>
<dbReference type="CDD" id="cd03220">
    <property type="entry name" value="ABC_KpsT_Wzt"/>
    <property type="match status" value="1"/>
</dbReference>
<dbReference type="InterPro" id="IPR003593">
    <property type="entry name" value="AAA+_ATPase"/>
</dbReference>
<dbReference type="RefSeq" id="WP_096749684.1">
    <property type="nucleotide sequence ID" value="NZ_CADEPO010000012.1"/>
</dbReference>
<dbReference type="InterPro" id="IPR003439">
    <property type="entry name" value="ABC_transporter-like_ATP-bd"/>
</dbReference>
<feature type="domain" description="ABC transporter" evidence="7">
    <location>
        <begin position="2"/>
        <end position="216"/>
    </location>
</feature>
<comment type="similarity">
    <text evidence="1">Belongs to the ABC transporter superfamily.</text>
</comment>
<dbReference type="GO" id="GO:0140359">
    <property type="term" value="F:ABC-type transporter activity"/>
    <property type="evidence" value="ECO:0007669"/>
    <property type="project" value="InterPro"/>
</dbReference>
<keyword evidence="5" id="KW-0547">Nucleotide-binding</keyword>
<keyword evidence="2" id="KW-0813">Transport</keyword>
<dbReference type="GO" id="GO:0005524">
    <property type="term" value="F:ATP binding"/>
    <property type="evidence" value="ECO:0007669"/>
    <property type="project" value="UniProtKB-KW"/>
</dbReference>
<dbReference type="GO" id="GO:0016020">
    <property type="term" value="C:membrane"/>
    <property type="evidence" value="ECO:0007669"/>
    <property type="project" value="InterPro"/>
</dbReference>
<proteinExistence type="inferred from homology"/>
<evidence type="ECO:0000256" key="6">
    <source>
        <dbReference type="ARBA" id="ARBA00022840"/>
    </source>
</evidence>
<dbReference type="Pfam" id="PF00005">
    <property type="entry name" value="ABC_tran"/>
    <property type="match status" value="1"/>
</dbReference>
<dbReference type="SMART" id="SM00382">
    <property type="entry name" value="AAA"/>
    <property type="match status" value="1"/>
</dbReference>
<comment type="caution">
    <text evidence="8">The sequence shown here is derived from an EMBL/GenBank/DDBJ whole genome shotgun (WGS) entry which is preliminary data.</text>
</comment>
<keyword evidence="4" id="KW-0997">Cell inner membrane</keyword>
<evidence type="ECO:0000313" key="9">
    <source>
        <dbReference type="Proteomes" id="UP000220629"/>
    </source>
</evidence>
<dbReference type="InterPro" id="IPR015860">
    <property type="entry name" value="ABC_transpr_TagH-like"/>
</dbReference>
<evidence type="ECO:0000259" key="7">
    <source>
        <dbReference type="PROSITE" id="PS50893"/>
    </source>
</evidence>
<dbReference type="SUPFAM" id="SSF52540">
    <property type="entry name" value="P-loop containing nucleoside triphosphate hydrolases"/>
    <property type="match status" value="1"/>
</dbReference>
<sequence>MIDLQGVSKDYHTRQGRRRVLNDINLRVAPGEKLGVLGRNGAGKSTLIRMISGAELPTKGKINRSMSVSWPLAFGGAFQGSLTGMDNLRFICRVYGADARQAEPFVQEFSELGYYLNEPVKSYSAGMRARLAFAISMAIEFDCFLIDEIVAVGDSRFHAKCHHELFERRADRSLIIVSHDAGYIREHCHRAAVLVQGHLHSFDQIDDAYAFYQQNG</sequence>
<dbReference type="InterPro" id="IPR050683">
    <property type="entry name" value="Bact_Polysacc_Export_ATP-bd"/>
</dbReference>
<evidence type="ECO:0000256" key="2">
    <source>
        <dbReference type="ARBA" id="ARBA00022448"/>
    </source>
</evidence>
<reference evidence="9" key="1">
    <citation type="submission" date="2017-09" db="EMBL/GenBank/DDBJ databases">
        <title>FDA dAtabase for Regulatory Grade micrObial Sequences (FDA-ARGOS): Supporting development and validation of Infectious Disease Dx tests.</title>
        <authorList>
            <person name="Minogue T."/>
            <person name="Wolcott M."/>
            <person name="Wasieloski L."/>
            <person name="Aguilar W."/>
            <person name="Moore D."/>
            <person name="Tallon L."/>
            <person name="Sadzewicz L."/>
            <person name="Ott S."/>
            <person name="Zhao X."/>
            <person name="Nagaraj S."/>
            <person name="Vavikolanu K."/>
            <person name="Aluvathingal J."/>
            <person name="Nadendla S."/>
            <person name="Sichtig H."/>
        </authorList>
    </citation>
    <scope>NUCLEOTIDE SEQUENCE [LARGE SCALE GENOMIC DNA]</scope>
    <source>
        <strain evidence="9">FDAARGOS_390</strain>
    </source>
</reference>
<evidence type="ECO:0000256" key="1">
    <source>
        <dbReference type="ARBA" id="ARBA00005417"/>
    </source>
</evidence>
<evidence type="ECO:0000256" key="4">
    <source>
        <dbReference type="ARBA" id="ARBA00022519"/>
    </source>
</evidence>
<protein>
    <submittedName>
        <fullName evidence="8">ABC transporter ATP-binding protein</fullName>
    </submittedName>
</protein>
<dbReference type="InterPro" id="IPR027417">
    <property type="entry name" value="P-loop_NTPase"/>
</dbReference>
<dbReference type="Proteomes" id="UP000220629">
    <property type="component" value="Unassembled WGS sequence"/>
</dbReference>
<dbReference type="Gene3D" id="3.40.50.300">
    <property type="entry name" value="P-loop containing nucleotide triphosphate hydrolases"/>
    <property type="match status" value="1"/>
</dbReference>
<dbReference type="PROSITE" id="PS00211">
    <property type="entry name" value="ABC_TRANSPORTER_1"/>
    <property type="match status" value="1"/>
</dbReference>
<dbReference type="EMBL" id="PDDY01000004">
    <property type="protein sequence ID" value="PEH39497.1"/>
    <property type="molecule type" value="Genomic_DNA"/>
</dbReference>
<dbReference type="GO" id="GO:0016887">
    <property type="term" value="F:ATP hydrolysis activity"/>
    <property type="evidence" value="ECO:0007669"/>
    <property type="project" value="InterPro"/>
</dbReference>
<accession>A0A2A7S770</accession>